<name>A0AAN9R353_CANGL</name>
<organism evidence="2 3">
    <name type="scientific">Canavalia gladiata</name>
    <name type="common">Sword bean</name>
    <name type="synonym">Dolichos gladiatus</name>
    <dbReference type="NCBI Taxonomy" id="3824"/>
    <lineage>
        <taxon>Eukaryota</taxon>
        <taxon>Viridiplantae</taxon>
        <taxon>Streptophyta</taxon>
        <taxon>Embryophyta</taxon>
        <taxon>Tracheophyta</taxon>
        <taxon>Spermatophyta</taxon>
        <taxon>Magnoliopsida</taxon>
        <taxon>eudicotyledons</taxon>
        <taxon>Gunneridae</taxon>
        <taxon>Pentapetalae</taxon>
        <taxon>rosids</taxon>
        <taxon>fabids</taxon>
        <taxon>Fabales</taxon>
        <taxon>Fabaceae</taxon>
        <taxon>Papilionoideae</taxon>
        <taxon>50 kb inversion clade</taxon>
        <taxon>NPAAA clade</taxon>
        <taxon>indigoferoid/millettioid clade</taxon>
        <taxon>Phaseoleae</taxon>
        <taxon>Canavalia</taxon>
    </lineage>
</organism>
<reference evidence="2 3" key="1">
    <citation type="submission" date="2024-01" db="EMBL/GenBank/DDBJ databases">
        <title>The genomes of 5 underutilized Papilionoideae crops provide insights into root nodulation and disease resistanc.</title>
        <authorList>
            <person name="Jiang F."/>
        </authorList>
    </citation>
    <scope>NUCLEOTIDE SEQUENCE [LARGE SCALE GENOMIC DNA]</scope>
    <source>
        <strain evidence="2">LVBAO_FW01</strain>
        <tissue evidence="2">Leaves</tissue>
    </source>
</reference>
<sequence>MKVKAETHAKVDGTSPDLIKASSTVDSPVEAKSEWEFVSRISWKHNSRPDGLLQPQTMNLYFVGNVSFCIQPNRK</sequence>
<evidence type="ECO:0000313" key="2">
    <source>
        <dbReference type="EMBL" id="KAK7360545.1"/>
    </source>
</evidence>
<dbReference type="AlphaFoldDB" id="A0AAN9R353"/>
<evidence type="ECO:0000256" key="1">
    <source>
        <dbReference type="SAM" id="MobiDB-lite"/>
    </source>
</evidence>
<dbReference type="Proteomes" id="UP001367508">
    <property type="component" value="Unassembled WGS sequence"/>
</dbReference>
<evidence type="ECO:0000313" key="3">
    <source>
        <dbReference type="Proteomes" id="UP001367508"/>
    </source>
</evidence>
<protein>
    <submittedName>
        <fullName evidence="2">Uncharacterized protein</fullName>
    </submittedName>
</protein>
<proteinExistence type="predicted"/>
<comment type="caution">
    <text evidence="2">The sequence shown here is derived from an EMBL/GenBank/DDBJ whole genome shotgun (WGS) entry which is preliminary data.</text>
</comment>
<keyword evidence="3" id="KW-1185">Reference proteome</keyword>
<dbReference type="EMBL" id="JAYMYQ010000001">
    <property type="protein sequence ID" value="KAK7360545.1"/>
    <property type="molecule type" value="Genomic_DNA"/>
</dbReference>
<feature type="region of interest" description="Disordered" evidence="1">
    <location>
        <begin position="1"/>
        <end position="22"/>
    </location>
</feature>
<feature type="compositionally biased region" description="Basic and acidic residues" evidence="1">
    <location>
        <begin position="1"/>
        <end position="11"/>
    </location>
</feature>
<gene>
    <name evidence="2" type="ORF">VNO77_02550</name>
</gene>
<accession>A0AAN9R353</accession>